<dbReference type="NCBIfam" id="NF005984">
    <property type="entry name" value="PRK08087.1"/>
    <property type="match status" value="1"/>
</dbReference>
<organism evidence="4 5">
    <name type="scientific">Vibrio nigripulchritudo</name>
    <dbReference type="NCBI Taxonomy" id="28173"/>
    <lineage>
        <taxon>Bacteria</taxon>
        <taxon>Pseudomonadati</taxon>
        <taxon>Pseudomonadota</taxon>
        <taxon>Gammaproteobacteria</taxon>
        <taxon>Vibrionales</taxon>
        <taxon>Vibrionaceae</taxon>
        <taxon>Vibrio</taxon>
    </lineage>
</organism>
<evidence type="ECO:0000256" key="1">
    <source>
        <dbReference type="ARBA" id="ARBA00022723"/>
    </source>
</evidence>
<keyword evidence="5" id="KW-1185">Reference proteome</keyword>
<dbReference type="EMBL" id="FO203526">
    <property type="protein sequence ID" value="CCO58649.1"/>
    <property type="molecule type" value="Genomic_DNA"/>
</dbReference>
<dbReference type="GeneID" id="97540365"/>
<proteinExistence type="predicted"/>
<name>U4K7L3_9VIBR</name>
<dbReference type="InterPro" id="IPR001303">
    <property type="entry name" value="Aldolase_II/adducin_N"/>
</dbReference>
<protein>
    <submittedName>
        <fullName evidence="4">L-fuculose phosphate aldolase</fullName>
        <ecNumber evidence="4">4.1.2.17</ecNumber>
    </submittedName>
</protein>
<dbReference type="Gene3D" id="3.40.225.10">
    <property type="entry name" value="Class II aldolase/adducin N-terminal domain"/>
    <property type="match status" value="1"/>
</dbReference>
<dbReference type="Proteomes" id="UP000016895">
    <property type="component" value="Chromosome 1"/>
</dbReference>
<dbReference type="GO" id="GO:0046872">
    <property type="term" value="F:metal ion binding"/>
    <property type="evidence" value="ECO:0007669"/>
    <property type="project" value="UniProtKB-KW"/>
</dbReference>
<dbReference type="InterPro" id="IPR036409">
    <property type="entry name" value="Aldolase_II/adducin_N_sf"/>
</dbReference>
<dbReference type="KEGG" id="vni:VIBNI_A2592"/>
<dbReference type="STRING" id="28173.VIBNI_A2592"/>
<evidence type="ECO:0000313" key="4">
    <source>
        <dbReference type="EMBL" id="CCO58649.1"/>
    </source>
</evidence>
<feature type="domain" description="Class II aldolase/adducin N-terminal" evidence="3">
    <location>
        <begin position="14"/>
        <end position="188"/>
    </location>
</feature>
<evidence type="ECO:0000313" key="5">
    <source>
        <dbReference type="Proteomes" id="UP000016895"/>
    </source>
</evidence>
<sequence length="218" mass="24022">MTNMIAKNERALRQSIIDACISMNSNGLNQGTSGNISVRYQDGILITPTSLPYDEMSAEDIVWMGFDGVIEGDRVPSTEWRFHIDIMRQKKDVNAIVHAHPTACTTLSIMNRDIPPIHYMVAVAGGYDIRCAEYATFGVKALSNNALKALEGRKACLLAHHGMIATAQSLDKAMWLAIEVEALAKQYLGCLPMGEPPLLSKEEIQNVINRMTNYGHGD</sequence>
<dbReference type="PANTHER" id="PTHR22789:SF0">
    <property type="entry name" value="3-OXO-TETRONATE 4-PHOSPHATE DECARBOXYLASE-RELATED"/>
    <property type="match status" value="1"/>
</dbReference>
<dbReference type="GO" id="GO:0005829">
    <property type="term" value="C:cytosol"/>
    <property type="evidence" value="ECO:0007669"/>
    <property type="project" value="TreeGrafter"/>
</dbReference>
<keyword evidence="1" id="KW-0479">Metal-binding</keyword>
<dbReference type="eggNOG" id="COG0235">
    <property type="taxonomic scope" value="Bacteria"/>
</dbReference>
<dbReference type="PANTHER" id="PTHR22789">
    <property type="entry name" value="FUCULOSE PHOSPHATE ALDOLASE"/>
    <property type="match status" value="1"/>
</dbReference>
<evidence type="ECO:0000259" key="3">
    <source>
        <dbReference type="SMART" id="SM01007"/>
    </source>
</evidence>
<dbReference type="GO" id="GO:0019323">
    <property type="term" value="P:pentose catabolic process"/>
    <property type="evidence" value="ECO:0007669"/>
    <property type="project" value="TreeGrafter"/>
</dbReference>
<reference evidence="4 5" key="1">
    <citation type="journal article" date="2013" name="ISME J.">
        <title>Comparative genomics of pathogenic lineages of Vibrio nigripulchritudo identifies virulence-associated traits.</title>
        <authorList>
            <person name="Goudenege D."/>
            <person name="Labreuche Y."/>
            <person name="Krin E."/>
            <person name="Ansquer D."/>
            <person name="Mangenot S."/>
            <person name="Calteau A."/>
            <person name="Medigue C."/>
            <person name="Mazel D."/>
            <person name="Polz M.F."/>
            <person name="Le Roux F."/>
        </authorList>
    </citation>
    <scope>NUCLEOTIDE SEQUENCE [LARGE SCALE GENOMIC DNA]</scope>
    <source>
        <strain evidence="5">SnF1</strain>
    </source>
</reference>
<dbReference type="AlphaFoldDB" id="U4K7L3"/>
<evidence type="ECO:0000256" key="2">
    <source>
        <dbReference type="ARBA" id="ARBA00023239"/>
    </source>
</evidence>
<dbReference type="SUPFAM" id="SSF53639">
    <property type="entry name" value="AraD/HMP-PK domain-like"/>
    <property type="match status" value="1"/>
</dbReference>
<dbReference type="RefSeq" id="WP_022551343.1">
    <property type="nucleotide sequence ID" value="NC_022528.1"/>
</dbReference>
<keyword evidence="2 4" id="KW-0456">Lyase</keyword>
<dbReference type="GO" id="GO:0008738">
    <property type="term" value="F:L-fuculose-phosphate aldolase activity"/>
    <property type="evidence" value="ECO:0007669"/>
    <property type="project" value="UniProtKB-EC"/>
</dbReference>
<accession>U4K7L3</accession>
<gene>
    <name evidence="4" type="primary">fucA</name>
    <name evidence="4" type="ORF">VIBNI_A2592</name>
</gene>
<dbReference type="EC" id="4.1.2.17" evidence="4"/>
<dbReference type="SMART" id="SM01007">
    <property type="entry name" value="Aldolase_II"/>
    <property type="match status" value="1"/>
</dbReference>
<dbReference type="Pfam" id="PF00596">
    <property type="entry name" value="Aldolase_II"/>
    <property type="match status" value="1"/>
</dbReference>
<dbReference type="PATRIC" id="fig|1260221.3.peg.2471"/>
<dbReference type="InterPro" id="IPR050197">
    <property type="entry name" value="Aldolase_class_II_sugar_metab"/>
</dbReference>